<evidence type="ECO:0000256" key="1">
    <source>
        <dbReference type="SAM" id="Coils"/>
    </source>
</evidence>
<feature type="region of interest" description="Disordered" evidence="2">
    <location>
        <begin position="126"/>
        <end position="175"/>
    </location>
</feature>
<organism evidence="3 4">
    <name type="scientific">Orchesella dallaii</name>
    <dbReference type="NCBI Taxonomy" id="48710"/>
    <lineage>
        <taxon>Eukaryota</taxon>
        <taxon>Metazoa</taxon>
        <taxon>Ecdysozoa</taxon>
        <taxon>Arthropoda</taxon>
        <taxon>Hexapoda</taxon>
        <taxon>Collembola</taxon>
        <taxon>Entomobryomorpha</taxon>
        <taxon>Entomobryoidea</taxon>
        <taxon>Orchesellidae</taxon>
        <taxon>Orchesellinae</taxon>
        <taxon>Orchesella</taxon>
    </lineage>
</organism>
<feature type="compositionally biased region" description="Basic residues" evidence="2">
    <location>
        <begin position="145"/>
        <end position="158"/>
    </location>
</feature>
<keyword evidence="1" id="KW-0175">Coiled coil</keyword>
<feature type="compositionally biased region" description="Low complexity" evidence="2">
    <location>
        <begin position="280"/>
        <end position="290"/>
    </location>
</feature>
<feature type="coiled-coil region" evidence="1">
    <location>
        <begin position="854"/>
        <end position="889"/>
    </location>
</feature>
<feature type="region of interest" description="Disordered" evidence="2">
    <location>
        <begin position="406"/>
        <end position="436"/>
    </location>
</feature>
<feature type="region of interest" description="Disordered" evidence="2">
    <location>
        <begin position="87"/>
        <end position="111"/>
    </location>
</feature>
<keyword evidence="4" id="KW-1185">Reference proteome</keyword>
<feature type="compositionally biased region" description="Basic and acidic residues" evidence="2">
    <location>
        <begin position="417"/>
        <end position="428"/>
    </location>
</feature>
<dbReference type="EMBL" id="CAXLJM020000160">
    <property type="protein sequence ID" value="CAL8143987.1"/>
    <property type="molecule type" value="Genomic_DNA"/>
</dbReference>
<protein>
    <recommendedName>
        <fullName evidence="5">Fibrous sheath-interacting protein 2</fullName>
    </recommendedName>
</protein>
<feature type="compositionally biased region" description="Basic residues" evidence="2">
    <location>
        <begin position="248"/>
        <end position="261"/>
    </location>
</feature>
<name>A0ABP1S5M5_9HEXA</name>
<reference evidence="3 4" key="1">
    <citation type="submission" date="2024-08" db="EMBL/GenBank/DDBJ databases">
        <authorList>
            <person name="Cucini C."/>
            <person name="Frati F."/>
        </authorList>
    </citation>
    <scope>NUCLEOTIDE SEQUENCE [LARGE SCALE GENOMIC DNA]</scope>
</reference>
<accession>A0ABP1S5M5</accession>
<evidence type="ECO:0000256" key="2">
    <source>
        <dbReference type="SAM" id="MobiDB-lite"/>
    </source>
</evidence>
<feature type="coiled-coil region" evidence="1">
    <location>
        <begin position="947"/>
        <end position="988"/>
    </location>
</feature>
<evidence type="ECO:0000313" key="3">
    <source>
        <dbReference type="EMBL" id="CAL8143987.1"/>
    </source>
</evidence>
<gene>
    <name evidence="3" type="ORF">ODALV1_LOCUS30027</name>
</gene>
<dbReference type="Proteomes" id="UP001642540">
    <property type="component" value="Unassembled WGS sequence"/>
</dbReference>
<feature type="compositionally biased region" description="Acidic residues" evidence="2">
    <location>
        <begin position="1087"/>
        <end position="1112"/>
    </location>
</feature>
<feature type="region of interest" description="Disordered" evidence="2">
    <location>
        <begin position="203"/>
        <end position="223"/>
    </location>
</feature>
<comment type="caution">
    <text evidence="3">The sequence shown here is derived from an EMBL/GenBank/DDBJ whole genome shotgun (WGS) entry which is preliminary data.</text>
</comment>
<proteinExistence type="predicted"/>
<feature type="compositionally biased region" description="Basic and acidic residues" evidence="2">
    <location>
        <begin position="126"/>
        <end position="144"/>
    </location>
</feature>
<feature type="region of interest" description="Disordered" evidence="2">
    <location>
        <begin position="1083"/>
        <end position="1125"/>
    </location>
</feature>
<sequence>MAGDINTIRYMQEIVRQIQQKTGHHHHHHHHHRPSHFDDGQVRKNSRRKSHQDKKVSLTLTKADFDILRQWDWEDRKKRLESWRDAQRRSLDEDQKRNKNEREKTRASLQEQDKFILKKELESLTKRRIRKDDPQNRKFSDSKSKGLKHKRAGSRRNSTRSIGGASQGPQRRSFHHQQAMNRINEHLDQIQDKERANQLRKTFGRGWEPGGLRQPPPPRSVSQTTIATTTTLPAVSSFTSFASAATTVRHRTHHHHHHKARSPAETQEEHAPTPPTGWGSSVSQSSINSVTSADSITETELFEHLKSKSSGWVGEGDSKTTNKTKESFTDSSQSSEVKLYEKPIFPIERQETCFGSIKFVERSALDPLTKKNKGFDFYMTIGDDALGLGMGKTRNFKIKFFQPGGPGIGRKRIPGKKLSDKGGKKHEDGDDSDEDAPKIIKNFHQFPQVLGDKEAVKKMNELETMLHEIPGMSVGYSIEVQAVSRVPSDVEQAGEHVSRRQGFSRAPRRIWYTPLPLTNKKYYRTNWKKIKHDVRKRMKAKNYWPKLWIAFEQSHPQQLHDLIKAKLTVQQFDELGFKKTFDWKQGRHPDYVDWILEDIVPHQGSYYYNGTTEPVRRGSFEEKDFPLKDWFLKPPRYIQDSPVSPPFDQYDFCGYGDRQKPFFLAFTLPREILHYYAPPNKIETFFRQIPKPPYAFPGYTFKRWLHYPLEQKLPQYYPFPKRFMSWTRGLIGNKIQLTSSAFMLDDPHMKKIDLKYNVWHDPCATRYTKRRDIMDRAWELGFINSKGEVTCTMKEFNQNRLFLREYDFLEEALRRWNIKWTDRQRHNRLTKDTNYDNLDWETRNLEWAIRLERCKKYRKARDEAEAKRAKELRERFETALVKAAEYREKIRSDLIEKTKKKRKRHMVKRKTMAASHFNQKFLLQFRYKYDQRCAKQKRRQHYLNKIADKMEKQRDSWDKRIEFHQQKVLEMKEMQMRLEQELKKKSKKYFDKNVNMWENLPQVIARRKEREGRQQRLAYKYGMIWLETVRKRKARLEDPRHLSHWTKNNHLDRTVRYVRVKSGYGPDTRKTVDFSSFNISMSGYELSEVDTPPDGEEEQESEMSNEEDEVDQYEPGNGYDADEET</sequence>
<feature type="compositionally biased region" description="Basic residues" evidence="2">
    <location>
        <begin position="22"/>
        <end position="34"/>
    </location>
</feature>
<evidence type="ECO:0000313" key="4">
    <source>
        <dbReference type="Proteomes" id="UP001642540"/>
    </source>
</evidence>
<feature type="region of interest" description="Disordered" evidence="2">
    <location>
        <begin position="246"/>
        <end position="290"/>
    </location>
</feature>
<feature type="region of interest" description="Disordered" evidence="2">
    <location>
        <begin position="19"/>
        <end position="54"/>
    </location>
</feature>
<feature type="compositionally biased region" description="Basic and acidic residues" evidence="2">
    <location>
        <begin position="316"/>
        <end position="328"/>
    </location>
</feature>
<evidence type="ECO:0008006" key="5">
    <source>
        <dbReference type="Google" id="ProtNLM"/>
    </source>
</evidence>
<feature type="region of interest" description="Disordered" evidence="2">
    <location>
        <begin position="307"/>
        <end position="333"/>
    </location>
</feature>